<gene>
    <name evidence="1" type="ORF">LCGC14_0427390</name>
</gene>
<proteinExistence type="predicted"/>
<dbReference type="EMBL" id="LAZR01000397">
    <property type="protein sequence ID" value="KKN70744.1"/>
    <property type="molecule type" value="Genomic_DNA"/>
</dbReference>
<comment type="caution">
    <text evidence="1">The sequence shown here is derived from an EMBL/GenBank/DDBJ whole genome shotgun (WGS) entry which is preliminary data.</text>
</comment>
<organism evidence="1">
    <name type="scientific">marine sediment metagenome</name>
    <dbReference type="NCBI Taxonomy" id="412755"/>
    <lineage>
        <taxon>unclassified sequences</taxon>
        <taxon>metagenomes</taxon>
        <taxon>ecological metagenomes</taxon>
    </lineage>
</organism>
<evidence type="ECO:0000313" key="1">
    <source>
        <dbReference type="EMBL" id="KKN70744.1"/>
    </source>
</evidence>
<accession>A0A0F9SV49</accession>
<reference evidence="1" key="1">
    <citation type="journal article" date="2015" name="Nature">
        <title>Complex archaea that bridge the gap between prokaryotes and eukaryotes.</title>
        <authorList>
            <person name="Spang A."/>
            <person name="Saw J.H."/>
            <person name="Jorgensen S.L."/>
            <person name="Zaremba-Niedzwiedzka K."/>
            <person name="Martijn J."/>
            <person name="Lind A.E."/>
            <person name="van Eijk R."/>
            <person name="Schleper C."/>
            <person name="Guy L."/>
            <person name="Ettema T.J."/>
        </authorList>
    </citation>
    <scope>NUCLEOTIDE SEQUENCE</scope>
</reference>
<name>A0A0F9SV49_9ZZZZ</name>
<protein>
    <submittedName>
        <fullName evidence="1">Uncharacterized protein</fullName>
    </submittedName>
</protein>
<sequence length="265" mass="30694">MVNEMKLRNKMNRNEMEETMAKKANQHYGDFTGFNNQGDEPDCMLATLANLADVSIDFARGYYLAKTGKTWTQMVKRTFGIYDFDMAVIMVAKDFGLDWFAKDFAKHPCRKIKDTLAAKPAREYEGTPCPKGEGAIRIKVYDDRHIVTFKNGYIYDSNMDHRETWEQWLRRMGLHSGNVKIEHIFKKTQDQNGRTVYTLDGYEIVATNRHGQTLYQRLRGAKGTKYIIVSEGNEKVEGVWNDNGRLRPCKPVKGTWNWVDPKNAR</sequence>
<dbReference type="AlphaFoldDB" id="A0A0F9SV49"/>